<dbReference type="EnsemblPlants" id="Pp3c7_11750V3.1">
    <property type="protein sequence ID" value="Pp3c7_11750V3.1"/>
    <property type="gene ID" value="Pp3c7_11750"/>
</dbReference>
<evidence type="ECO:0000256" key="5">
    <source>
        <dbReference type="ARBA" id="ARBA00023277"/>
    </source>
</evidence>
<dbReference type="Gramene" id="Pp3c7_11750V3.2">
    <property type="protein sequence ID" value="Pp3c7_11750V3.2"/>
    <property type="gene ID" value="Pp3c7_11750"/>
</dbReference>
<keyword evidence="4 9" id="KW-0136">Cellulose degradation</keyword>
<evidence type="ECO:0000256" key="4">
    <source>
        <dbReference type="ARBA" id="ARBA00023001"/>
    </source>
</evidence>
<keyword evidence="13" id="KW-1185">Reference proteome</keyword>
<proteinExistence type="inferred from homology"/>
<dbReference type="OrthoDB" id="10257085at2759"/>
<gene>
    <name evidence="12" type="primary">LOC112284556</name>
    <name evidence="11" type="ORF">PHYPA_010282</name>
</gene>
<dbReference type="InterPro" id="IPR018221">
    <property type="entry name" value="Glyco_hydro_9_His_AS"/>
</dbReference>
<evidence type="ECO:0000256" key="9">
    <source>
        <dbReference type="RuleBase" id="RU361166"/>
    </source>
</evidence>
<keyword evidence="5 8" id="KW-0119">Carbohydrate metabolism</keyword>
<dbReference type="Gramene" id="Pp3c7_11750V3.1">
    <property type="protein sequence ID" value="Pp3c7_11750V3.1"/>
    <property type="gene ID" value="Pp3c7_11750"/>
</dbReference>
<accession>A0A2K1KBE8</accession>
<feature type="domain" description="Glycoside hydrolase family 9" evidence="10">
    <location>
        <begin position="39"/>
        <end position="486"/>
    </location>
</feature>
<organism evidence="11">
    <name type="scientific">Physcomitrium patens</name>
    <name type="common">Spreading-leaved earth moss</name>
    <name type="synonym">Physcomitrella patens</name>
    <dbReference type="NCBI Taxonomy" id="3218"/>
    <lineage>
        <taxon>Eukaryota</taxon>
        <taxon>Viridiplantae</taxon>
        <taxon>Streptophyta</taxon>
        <taxon>Embryophyta</taxon>
        <taxon>Bryophyta</taxon>
        <taxon>Bryophytina</taxon>
        <taxon>Bryopsida</taxon>
        <taxon>Funariidae</taxon>
        <taxon>Funariales</taxon>
        <taxon>Funariaceae</taxon>
        <taxon>Physcomitrium</taxon>
    </lineage>
</organism>
<dbReference type="Pfam" id="PF00759">
    <property type="entry name" value="Glyco_hydro_9"/>
    <property type="match status" value="1"/>
</dbReference>
<evidence type="ECO:0000256" key="6">
    <source>
        <dbReference type="ARBA" id="ARBA00023295"/>
    </source>
</evidence>
<dbReference type="GO" id="GO:0030245">
    <property type="term" value="P:cellulose catabolic process"/>
    <property type="evidence" value="ECO:0007669"/>
    <property type="project" value="UniProtKB-KW"/>
</dbReference>
<dbReference type="AlphaFoldDB" id="A0A2K1KBE8"/>
<keyword evidence="6 8" id="KW-0326">Glycosidase</keyword>
<evidence type="ECO:0000313" key="13">
    <source>
        <dbReference type="Proteomes" id="UP000006727"/>
    </source>
</evidence>
<evidence type="ECO:0000313" key="12">
    <source>
        <dbReference type="EnsemblPlants" id="Pp3c7_11750V3.1"/>
    </source>
</evidence>
<dbReference type="PaxDb" id="3218-PP1S87_194V6.1"/>
<dbReference type="EnsemblPlants" id="Pp3c7_11750V3.2">
    <property type="protein sequence ID" value="Pp3c7_11750V3.2"/>
    <property type="gene ID" value="Pp3c7_11750"/>
</dbReference>
<comment type="similarity">
    <text evidence="2 8 9">Belongs to the glycosyl hydrolase 9 (cellulase E) family.</text>
</comment>
<dbReference type="InterPro" id="IPR012341">
    <property type="entry name" value="6hp_glycosidase-like_sf"/>
</dbReference>
<reference evidence="11 13" key="1">
    <citation type="journal article" date="2008" name="Science">
        <title>The Physcomitrella genome reveals evolutionary insights into the conquest of land by plants.</title>
        <authorList>
            <person name="Rensing S."/>
            <person name="Lang D."/>
            <person name="Zimmer A."/>
            <person name="Terry A."/>
            <person name="Salamov A."/>
            <person name="Shapiro H."/>
            <person name="Nishiyama T."/>
            <person name="Perroud P.-F."/>
            <person name="Lindquist E."/>
            <person name="Kamisugi Y."/>
            <person name="Tanahashi T."/>
            <person name="Sakakibara K."/>
            <person name="Fujita T."/>
            <person name="Oishi K."/>
            <person name="Shin-I T."/>
            <person name="Kuroki Y."/>
            <person name="Toyoda A."/>
            <person name="Suzuki Y."/>
            <person name="Hashimoto A."/>
            <person name="Yamaguchi K."/>
            <person name="Sugano A."/>
            <person name="Kohara Y."/>
            <person name="Fujiyama A."/>
            <person name="Anterola A."/>
            <person name="Aoki S."/>
            <person name="Ashton N."/>
            <person name="Barbazuk W.B."/>
            <person name="Barker E."/>
            <person name="Bennetzen J."/>
            <person name="Bezanilla M."/>
            <person name="Blankenship R."/>
            <person name="Cho S.H."/>
            <person name="Dutcher S."/>
            <person name="Estelle M."/>
            <person name="Fawcett J.A."/>
            <person name="Gundlach H."/>
            <person name="Hanada K."/>
            <person name="Heyl A."/>
            <person name="Hicks K.A."/>
            <person name="Hugh J."/>
            <person name="Lohr M."/>
            <person name="Mayer K."/>
            <person name="Melkozernov A."/>
            <person name="Murata T."/>
            <person name="Nelson D."/>
            <person name="Pils B."/>
            <person name="Prigge M."/>
            <person name="Reiss B."/>
            <person name="Renner T."/>
            <person name="Rombauts S."/>
            <person name="Rushton P."/>
            <person name="Sanderfoot A."/>
            <person name="Schween G."/>
            <person name="Shiu S.-H."/>
            <person name="Stueber K."/>
            <person name="Theodoulou F.L."/>
            <person name="Tu H."/>
            <person name="Van de Peer Y."/>
            <person name="Verrier P.J."/>
            <person name="Waters E."/>
            <person name="Wood A."/>
            <person name="Yang L."/>
            <person name="Cove D."/>
            <person name="Cuming A."/>
            <person name="Hasebe M."/>
            <person name="Lucas S."/>
            <person name="Mishler D.B."/>
            <person name="Reski R."/>
            <person name="Grigoriev I."/>
            <person name="Quatrano R.S."/>
            <person name="Boore J.L."/>
        </authorList>
    </citation>
    <scope>NUCLEOTIDE SEQUENCE [LARGE SCALE GENOMIC DNA]</scope>
    <source>
        <strain evidence="12 13">cv. Gransden 2004</strain>
    </source>
</reference>
<protein>
    <recommendedName>
        <fullName evidence="9">Endoglucanase</fullName>
        <ecNumber evidence="9">3.2.1.4</ecNumber>
    </recommendedName>
</protein>
<dbReference type="STRING" id="3218.A0A2K1KBE8"/>
<name>A0A2K1KBE8_PHYPA</name>
<evidence type="ECO:0000259" key="10">
    <source>
        <dbReference type="Pfam" id="PF00759"/>
    </source>
</evidence>
<reference evidence="11 13" key="2">
    <citation type="journal article" date="2018" name="Plant J.">
        <title>The Physcomitrella patens chromosome-scale assembly reveals moss genome structure and evolution.</title>
        <authorList>
            <person name="Lang D."/>
            <person name="Ullrich K.K."/>
            <person name="Murat F."/>
            <person name="Fuchs J."/>
            <person name="Jenkins J."/>
            <person name="Haas F.B."/>
            <person name="Piednoel M."/>
            <person name="Gundlach H."/>
            <person name="Van Bel M."/>
            <person name="Meyberg R."/>
            <person name="Vives C."/>
            <person name="Morata J."/>
            <person name="Symeonidi A."/>
            <person name="Hiss M."/>
            <person name="Muchero W."/>
            <person name="Kamisugi Y."/>
            <person name="Saleh O."/>
            <person name="Blanc G."/>
            <person name="Decker E.L."/>
            <person name="van Gessel N."/>
            <person name="Grimwood J."/>
            <person name="Hayes R.D."/>
            <person name="Graham S.W."/>
            <person name="Gunter L.E."/>
            <person name="McDaniel S.F."/>
            <person name="Hoernstein S.N.W."/>
            <person name="Larsson A."/>
            <person name="Li F.W."/>
            <person name="Perroud P.F."/>
            <person name="Phillips J."/>
            <person name="Ranjan P."/>
            <person name="Rokshar D.S."/>
            <person name="Rothfels C.J."/>
            <person name="Schneider L."/>
            <person name="Shu S."/>
            <person name="Stevenson D.W."/>
            <person name="Thummler F."/>
            <person name="Tillich M."/>
            <person name="Villarreal Aguilar J.C."/>
            <person name="Widiez T."/>
            <person name="Wong G.K."/>
            <person name="Wymore A."/>
            <person name="Zhang Y."/>
            <person name="Zimmer A.D."/>
            <person name="Quatrano R.S."/>
            <person name="Mayer K.F.X."/>
            <person name="Goodstein D."/>
            <person name="Casacuberta J.M."/>
            <person name="Vandepoele K."/>
            <person name="Reski R."/>
            <person name="Cuming A.C."/>
            <person name="Tuskan G.A."/>
            <person name="Maumus F."/>
            <person name="Salse J."/>
            <person name="Schmutz J."/>
            <person name="Rensing S.A."/>
        </authorList>
    </citation>
    <scope>NUCLEOTIDE SEQUENCE [LARGE SCALE GENOMIC DNA]</scope>
    <source>
        <strain evidence="12 13">cv. Gransden 2004</strain>
    </source>
</reference>
<feature type="active site" evidence="8">
    <location>
        <position position="412"/>
    </location>
</feature>
<dbReference type="InterPro" id="IPR008928">
    <property type="entry name" value="6-hairpin_glycosidase_sf"/>
</dbReference>
<keyword evidence="3 8" id="KW-0378">Hydrolase</keyword>
<evidence type="ECO:0000256" key="2">
    <source>
        <dbReference type="ARBA" id="ARBA00007072"/>
    </source>
</evidence>
<comment type="catalytic activity">
    <reaction evidence="1 9">
        <text>Endohydrolysis of (1-&gt;4)-beta-D-glucosidic linkages in cellulose, lichenin and cereal beta-D-glucans.</text>
        <dbReference type="EC" id="3.2.1.4"/>
    </reaction>
</comment>
<dbReference type="GeneID" id="112284556"/>
<dbReference type="FunFam" id="1.50.10.10:FF:000020">
    <property type="entry name" value="Endoglucanase"/>
    <property type="match status" value="1"/>
</dbReference>
<reference evidence="12" key="3">
    <citation type="submission" date="2020-12" db="UniProtKB">
        <authorList>
            <consortium name="EnsemblPlants"/>
        </authorList>
    </citation>
    <scope>IDENTIFICATION</scope>
</reference>
<dbReference type="RefSeq" id="XP_024380207.1">
    <property type="nucleotide sequence ID" value="XM_024524439.1"/>
</dbReference>
<dbReference type="Proteomes" id="UP000006727">
    <property type="component" value="Chromosome 7"/>
</dbReference>
<dbReference type="EC" id="3.2.1.4" evidence="9"/>
<keyword evidence="7 8" id="KW-0624">Polysaccharide degradation</keyword>
<evidence type="ECO:0000256" key="7">
    <source>
        <dbReference type="ARBA" id="ARBA00023326"/>
    </source>
</evidence>
<evidence type="ECO:0000313" key="11">
    <source>
        <dbReference type="EMBL" id="PNR51096.1"/>
    </source>
</evidence>
<sequence>MELLGPVQLVPSSRVNVMFLVIVSVLLLSLVRDTRGFDYSDALERSLVFYEGQRSGMIPHDQRMYWRGNSALTDGNVSNVNLTGGYYDAGDNVKYQFPMAFTITLLSWSVIEYRTEIQNADQLQYALRNIMWGTDYFLKAITGPDQIYVQVGDPQSDHQCWERPEDMDTQRVTLQINSSSPGTEVAAETAAALAAASIAIRDSNLRYSESLLETAFSVFEFANTYRGTFTGACPFYCSASGYNDELLWAAAWLYKASSNPLYLRFLVENAGTCGEMNEFSWDNKNAGVQILLSKLYFEGETSLRLYAKLASNYVCHILPRNSMTSVSFTPGGLLYVREGANMQYVTSAALLISIFADYLNNNNQTLACGNTIFSPNDLMNFTKSQVDYILGQNPQGISYMVGFGSRYPTQVHHRGASIISVHENAAHIGCGEGFVNYFDRNSANPNVLTGAIVGGPNINDEFHDSRRESSYTEPTTYVNSGLVGVLARLLR</sequence>
<dbReference type="PROSITE" id="PS00592">
    <property type="entry name" value="GH9_2"/>
    <property type="match status" value="1"/>
</dbReference>
<dbReference type="EMBL" id="ABEU02000007">
    <property type="protein sequence ID" value="PNR51096.1"/>
    <property type="molecule type" value="Genomic_DNA"/>
</dbReference>
<dbReference type="Gene3D" id="1.50.10.10">
    <property type="match status" value="1"/>
</dbReference>
<evidence type="ECO:0000256" key="1">
    <source>
        <dbReference type="ARBA" id="ARBA00000966"/>
    </source>
</evidence>
<dbReference type="GO" id="GO:0008810">
    <property type="term" value="F:cellulase activity"/>
    <property type="evidence" value="ECO:0007669"/>
    <property type="project" value="UniProtKB-EC"/>
</dbReference>
<evidence type="ECO:0000256" key="3">
    <source>
        <dbReference type="ARBA" id="ARBA00022801"/>
    </source>
</evidence>
<dbReference type="InterPro" id="IPR001701">
    <property type="entry name" value="Glyco_hydro_9"/>
</dbReference>
<dbReference type="SUPFAM" id="SSF48208">
    <property type="entry name" value="Six-hairpin glycosidases"/>
    <property type="match status" value="1"/>
</dbReference>
<dbReference type="PANTHER" id="PTHR22298">
    <property type="entry name" value="ENDO-1,4-BETA-GLUCANASE"/>
    <property type="match status" value="1"/>
</dbReference>
<evidence type="ECO:0000256" key="8">
    <source>
        <dbReference type="PROSITE-ProRule" id="PRU10059"/>
    </source>
</evidence>